<dbReference type="AlphaFoldDB" id="A0A2D0KP21"/>
<comment type="caution">
    <text evidence="2">The sequence shown here is derived from an EMBL/GenBank/DDBJ whole genome shotgun (WGS) entry which is preliminary data.</text>
</comment>
<accession>A0A2D0KP21</accession>
<keyword evidence="1" id="KW-0812">Transmembrane</keyword>
<proteinExistence type="predicted"/>
<sequence>MLAAGNPVGDITLRGDFARTGHLMVVIGADIVVTVVVDAAFLVVLDMPVGIVFDMRGQVFLAVEIDFLAALRILKAQLIKALALVGFSLESCAGFFCR</sequence>
<evidence type="ECO:0000256" key="1">
    <source>
        <dbReference type="SAM" id="Phobius"/>
    </source>
</evidence>
<evidence type="ECO:0000313" key="3">
    <source>
        <dbReference type="Proteomes" id="UP000221101"/>
    </source>
</evidence>
<evidence type="ECO:0000313" key="2">
    <source>
        <dbReference type="EMBL" id="PHM65194.1"/>
    </source>
</evidence>
<protein>
    <submittedName>
        <fullName evidence="2">Uncharacterized protein</fullName>
    </submittedName>
</protein>
<dbReference type="EMBL" id="NJCX01000110">
    <property type="protein sequence ID" value="PHM65194.1"/>
    <property type="molecule type" value="Genomic_DNA"/>
</dbReference>
<reference evidence="2 3" key="1">
    <citation type="journal article" date="2017" name="Nat. Microbiol.">
        <title>Natural product diversity associated with the nematode symbionts Photorhabdus and Xenorhabdus.</title>
        <authorList>
            <person name="Tobias N.J."/>
            <person name="Wolff H."/>
            <person name="Djahanschiri B."/>
            <person name="Grundmann F."/>
            <person name="Kronenwerth M."/>
            <person name="Shi Y.M."/>
            <person name="Simonyi S."/>
            <person name="Grun P."/>
            <person name="Shapiro-Ilan D."/>
            <person name="Pidot S.J."/>
            <person name="Stinear T.P."/>
            <person name="Ebersberger I."/>
            <person name="Bode H.B."/>
        </authorList>
    </citation>
    <scope>NUCLEOTIDE SEQUENCE [LARGE SCALE GENOMIC DNA]</scope>
    <source>
        <strain evidence="2 3">DSM 17907</strain>
    </source>
</reference>
<name>A0A2D0KP21_9GAMM</name>
<keyword evidence="3" id="KW-1185">Reference proteome</keyword>
<feature type="transmembrane region" description="Helical" evidence="1">
    <location>
        <begin position="23"/>
        <end position="45"/>
    </location>
</feature>
<dbReference type="Proteomes" id="UP000221101">
    <property type="component" value="Unassembled WGS sequence"/>
</dbReference>
<keyword evidence="1" id="KW-1133">Transmembrane helix</keyword>
<gene>
    <name evidence="2" type="ORF">Xkoz_03857</name>
</gene>
<organism evidence="2 3">
    <name type="scientific">Xenorhabdus kozodoii</name>
    <dbReference type="NCBI Taxonomy" id="351676"/>
    <lineage>
        <taxon>Bacteria</taxon>
        <taxon>Pseudomonadati</taxon>
        <taxon>Pseudomonadota</taxon>
        <taxon>Gammaproteobacteria</taxon>
        <taxon>Enterobacterales</taxon>
        <taxon>Morganellaceae</taxon>
        <taxon>Xenorhabdus</taxon>
    </lineage>
</organism>
<keyword evidence="1" id="KW-0472">Membrane</keyword>